<organism evidence="2">
    <name type="scientific">Arundo donax</name>
    <name type="common">Giant reed</name>
    <name type="synonym">Donax arundinaceus</name>
    <dbReference type="NCBI Taxonomy" id="35708"/>
    <lineage>
        <taxon>Eukaryota</taxon>
        <taxon>Viridiplantae</taxon>
        <taxon>Streptophyta</taxon>
        <taxon>Embryophyta</taxon>
        <taxon>Tracheophyta</taxon>
        <taxon>Spermatophyta</taxon>
        <taxon>Magnoliopsida</taxon>
        <taxon>Liliopsida</taxon>
        <taxon>Poales</taxon>
        <taxon>Poaceae</taxon>
        <taxon>PACMAD clade</taxon>
        <taxon>Arundinoideae</taxon>
        <taxon>Arundineae</taxon>
        <taxon>Arundo</taxon>
    </lineage>
</organism>
<protein>
    <submittedName>
        <fullName evidence="2">Uncharacterized protein</fullName>
    </submittedName>
</protein>
<reference evidence="2" key="1">
    <citation type="submission" date="2014-09" db="EMBL/GenBank/DDBJ databases">
        <authorList>
            <person name="Magalhaes I.L.F."/>
            <person name="Oliveira U."/>
            <person name="Santos F.R."/>
            <person name="Vidigal T.H.D.A."/>
            <person name="Brescovit A.D."/>
            <person name="Santos A.J."/>
        </authorList>
    </citation>
    <scope>NUCLEOTIDE SEQUENCE</scope>
    <source>
        <tissue evidence="2">Shoot tissue taken approximately 20 cm above the soil surface</tissue>
    </source>
</reference>
<accession>A0A0A8XP14</accession>
<proteinExistence type="predicted"/>
<feature type="region of interest" description="Disordered" evidence="1">
    <location>
        <begin position="1"/>
        <end position="36"/>
    </location>
</feature>
<evidence type="ECO:0000313" key="2">
    <source>
        <dbReference type="EMBL" id="JAD15454.1"/>
    </source>
</evidence>
<feature type="compositionally biased region" description="Pro residues" evidence="1">
    <location>
        <begin position="10"/>
        <end position="19"/>
    </location>
</feature>
<name>A0A0A8XP14_ARUDO</name>
<reference evidence="2" key="2">
    <citation type="journal article" date="2015" name="Data Brief">
        <title>Shoot transcriptome of the giant reed, Arundo donax.</title>
        <authorList>
            <person name="Barrero R.A."/>
            <person name="Guerrero F.D."/>
            <person name="Moolhuijzen P."/>
            <person name="Goolsby J.A."/>
            <person name="Tidwell J."/>
            <person name="Bellgard S.E."/>
            <person name="Bellgard M.I."/>
        </authorList>
    </citation>
    <scope>NUCLEOTIDE SEQUENCE</scope>
    <source>
        <tissue evidence="2">Shoot tissue taken approximately 20 cm above the soil surface</tissue>
    </source>
</reference>
<evidence type="ECO:0000256" key="1">
    <source>
        <dbReference type="SAM" id="MobiDB-lite"/>
    </source>
</evidence>
<dbReference type="EMBL" id="GBRH01282441">
    <property type="protein sequence ID" value="JAD15454.1"/>
    <property type="molecule type" value="Transcribed_RNA"/>
</dbReference>
<sequence>MPSESGEPDFPSPNRPPPCEADRLQATMPTTVATPPNKIQLPRIRMTSLLLHPKTVSISVLHR</sequence>
<dbReference type="AlphaFoldDB" id="A0A0A8XP14"/>